<dbReference type="SMART" id="SM00387">
    <property type="entry name" value="HATPase_c"/>
    <property type="match status" value="1"/>
</dbReference>
<evidence type="ECO:0000256" key="7">
    <source>
        <dbReference type="ARBA" id="ARBA00022692"/>
    </source>
</evidence>
<evidence type="ECO:0000256" key="2">
    <source>
        <dbReference type="ARBA" id="ARBA00004651"/>
    </source>
</evidence>
<dbReference type="CDD" id="cd00082">
    <property type="entry name" value="HisKA"/>
    <property type="match status" value="1"/>
</dbReference>
<dbReference type="Pfam" id="PF02518">
    <property type="entry name" value="HATPase_c"/>
    <property type="match status" value="1"/>
</dbReference>
<keyword evidence="7 14" id="KW-0812">Transmembrane</keyword>
<evidence type="ECO:0000256" key="1">
    <source>
        <dbReference type="ARBA" id="ARBA00000085"/>
    </source>
</evidence>
<comment type="catalytic activity">
    <reaction evidence="1">
        <text>ATP + protein L-histidine = ADP + protein N-phospho-L-histidine.</text>
        <dbReference type="EC" id="2.7.13.3"/>
    </reaction>
</comment>
<dbReference type="EMBL" id="FQXJ01000037">
    <property type="protein sequence ID" value="SHJ09166.1"/>
    <property type="molecule type" value="Genomic_DNA"/>
</dbReference>
<protein>
    <recommendedName>
        <fullName evidence="3">histidine kinase</fullName>
        <ecNumber evidence="3">2.7.13.3</ecNumber>
    </recommendedName>
</protein>
<accession>A0A1M6GGP9</accession>
<evidence type="ECO:0000256" key="8">
    <source>
        <dbReference type="ARBA" id="ARBA00022741"/>
    </source>
</evidence>
<keyword evidence="5" id="KW-0597">Phosphoprotein</keyword>
<dbReference type="PRINTS" id="PR00344">
    <property type="entry name" value="BCTRLSENSOR"/>
</dbReference>
<dbReference type="Pfam" id="PF00512">
    <property type="entry name" value="HisKA"/>
    <property type="match status" value="1"/>
</dbReference>
<gene>
    <name evidence="16" type="ORF">SAMN02746098_05145</name>
</gene>
<dbReference type="Gene3D" id="3.30.565.10">
    <property type="entry name" value="Histidine kinase-like ATPase, C-terminal domain"/>
    <property type="match status" value="1"/>
</dbReference>
<evidence type="ECO:0000256" key="14">
    <source>
        <dbReference type="SAM" id="Phobius"/>
    </source>
</evidence>
<dbReference type="SUPFAM" id="SSF47384">
    <property type="entry name" value="Homodimeric domain of signal transducing histidine kinase"/>
    <property type="match status" value="1"/>
</dbReference>
<feature type="transmembrane region" description="Helical" evidence="14">
    <location>
        <begin position="7"/>
        <end position="28"/>
    </location>
</feature>
<dbReference type="Gene3D" id="6.10.340.10">
    <property type="match status" value="1"/>
</dbReference>
<name>A0A1M6GGP9_9FIRM</name>
<dbReference type="AlphaFoldDB" id="A0A1M6GGP9"/>
<keyword evidence="6" id="KW-0808">Transferase</keyword>
<evidence type="ECO:0000313" key="16">
    <source>
        <dbReference type="EMBL" id="SHJ09166.1"/>
    </source>
</evidence>
<dbReference type="GO" id="GO:0005524">
    <property type="term" value="F:ATP binding"/>
    <property type="evidence" value="ECO:0007669"/>
    <property type="project" value="UniProtKB-KW"/>
</dbReference>
<dbReference type="RefSeq" id="WP_073033317.1">
    <property type="nucleotide sequence ID" value="NZ_FQXJ01000037.1"/>
</dbReference>
<evidence type="ECO:0000256" key="12">
    <source>
        <dbReference type="ARBA" id="ARBA00023012"/>
    </source>
</evidence>
<feature type="transmembrane region" description="Helical" evidence="14">
    <location>
        <begin position="34"/>
        <end position="51"/>
    </location>
</feature>
<evidence type="ECO:0000256" key="4">
    <source>
        <dbReference type="ARBA" id="ARBA00022475"/>
    </source>
</evidence>
<dbReference type="GO" id="GO:0000155">
    <property type="term" value="F:phosphorelay sensor kinase activity"/>
    <property type="evidence" value="ECO:0007669"/>
    <property type="project" value="InterPro"/>
</dbReference>
<dbReference type="PANTHER" id="PTHR45528">
    <property type="entry name" value="SENSOR HISTIDINE KINASE CPXA"/>
    <property type="match status" value="1"/>
</dbReference>
<dbReference type="CDD" id="cd06225">
    <property type="entry name" value="HAMP"/>
    <property type="match status" value="1"/>
</dbReference>
<evidence type="ECO:0000256" key="10">
    <source>
        <dbReference type="ARBA" id="ARBA00022840"/>
    </source>
</evidence>
<evidence type="ECO:0000256" key="3">
    <source>
        <dbReference type="ARBA" id="ARBA00012438"/>
    </source>
</evidence>
<evidence type="ECO:0000256" key="5">
    <source>
        <dbReference type="ARBA" id="ARBA00022553"/>
    </source>
</evidence>
<keyword evidence="4" id="KW-1003">Cell membrane</keyword>
<dbReference type="OrthoDB" id="9773956at2"/>
<evidence type="ECO:0000256" key="13">
    <source>
        <dbReference type="ARBA" id="ARBA00023136"/>
    </source>
</evidence>
<dbReference type="SUPFAM" id="SSF55874">
    <property type="entry name" value="ATPase domain of HSP90 chaperone/DNA topoisomerase II/histidine kinase"/>
    <property type="match status" value="1"/>
</dbReference>
<dbReference type="GO" id="GO:0005886">
    <property type="term" value="C:plasma membrane"/>
    <property type="evidence" value="ECO:0007669"/>
    <property type="project" value="UniProtKB-SubCell"/>
</dbReference>
<keyword evidence="11 14" id="KW-1133">Transmembrane helix</keyword>
<keyword evidence="8" id="KW-0547">Nucleotide-binding</keyword>
<dbReference type="InterPro" id="IPR005467">
    <property type="entry name" value="His_kinase_dom"/>
</dbReference>
<reference evidence="17" key="1">
    <citation type="submission" date="2016-11" db="EMBL/GenBank/DDBJ databases">
        <authorList>
            <person name="Varghese N."/>
            <person name="Submissions S."/>
        </authorList>
    </citation>
    <scope>NUCLEOTIDE SEQUENCE [LARGE SCALE GENOMIC DNA]</scope>
    <source>
        <strain evidence="17">DSM 15449</strain>
    </source>
</reference>
<keyword evidence="9 16" id="KW-0418">Kinase</keyword>
<evidence type="ECO:0000256" key="6">
    <source>
        <dbReference type="ARBA" id="ARBA00022679"/>
    </source>
</evidence>
<dbReference type="InterPro" id="IPR036890">
    <property type="entry name" value="HATPase_C_sf"/>
</dbReference>
<dbReference type="STRING" id="1121420.SAMN02746098_05145"/>
<dbReference type="PANTHER" id="PTHR45528:SF1">
    <property type="entry name" value="SENSOR HISTIDINE KINASE CPXA"/>
    <property type="match status" value="1"/>
</dbReference>
<keyword evidence="13 14" id="KW-0472">Membrane</keyword>
<dbReference type="InterPro" id="IPR004358">
    <property type="entry name" value="Sig_transdc_His_kin-like_C"/>
</dbReference>
<dbReference type="Proteomes" id="UP000183954">
    <property type="component" value="Unassembled WGS sequence"/>
</dbReference>
<dbReference type="EC" id="2.7.13.3" evidence="3"/>
<dbReference type="SMART" id="SM00388">
    <property type="entry name" value="HisKA"/>
    <property type="match status" value="1"/>
</dbReference>
<evidence type="ECO:0000256" key="9">
    <source>
        <dbReference type="ARBA" id="ARBA00022777"/>
    </source>
</evidence>
<sequence>MLRNKEIKLYITLLAAVVIVGFVACYFFNPVSGIIALSALLLMAAVSFLFTRWRYQQIEKLTEYLKRIAGGEYSLDIRDNDEGELSILKSELYKVTVTLSEQANLLKKDKRFLADSISDISHQLKTPITSMSVMTDLISDENLPLDKRVEFTQNIRSQLERLQWLVASLLKLSKIDAGTIKFKKEPVNVQDLITRSIEHLLIPMEIKEQTLEISGDEHTEFRGDFNWSSEALTNIIKNCLEHTPCGGTIGISFSETPIYTLIKVSDQGEGIHKHDLPYIFDRFYKGRNAHNDSIGIGLAMSKSIVKNQGGSIEVTSEKDKGTQFTIKFYKSIV</sequence>
<evidence type="ECO:0000256" key="11">
    <source>
        <dbReference type="ARBA" id="ARBA00022989"/>
    </source>
</evidence>
<comment type="subcellular location">
    <subcellularLocation>
        <location evidence="2">Cell membrane</location>
        <topology evidence="2">Multi-pass membrane protein</topology>
    </subcellularLocation>
</comment>
<evidence type="ECO:0000259" key="15">
    <source>
        <dbReference type="PROSITE" id="PS50109"/>
    </source>
</evidence>
<dbReference type="InterPro" id="IPR003594">
    <property type="entry name" value="HATPase_dom"/>
</dbReference>
<dbReference type="Gene3D" id="1.10.287.130">
    <property type="match status" value="1"/>
</dbReference>
<organism evidence="16 17">
    <name type="scientific">Desulfosporosinus lacus DSM 15449</name>
    <dbReference type="NCBI Taxonomy" id="1121420"/>
    <lineage>
        <taxon>Bacteria</taxon>
        <taxon>Bacillati</taxon>
        <taxon>Bacillota</taxon>
        <taxon>Clostridia</taxon>
        <taxon>Eubacteriales</taxon>
        <taxon>Desulfitobacteriaceae</taxon>
        <taxon>Desulfosporosinus</taxon>
    </lineage>
</organism>
<dbReference type="InterPro" id="IPR050398">
    <property type="entry name" value="HssS/ArlS-like"/>
</dbReference>
<dbReference type="InterPro" id="IPR036097">
    <property type="entry name" value="HisK_dim/P_sf"/>
</dbReference>
<dbReference type="InterPro" id="IPR003661">
    <property type="entry name" value="HisK_dim/P_dom"/>
</dbReference>
<evidence type="ECO:0000313" key="17">
    <source>
        <dbReference type="Proteomes" id="UP000183954"/>
    </source>
</evidence>
<feature type="domain" description="Histidine kinase" evidence="15">
    <location>
        <begin position="119"/>
        <end position="332"/>
    </location>
</feature>
<keyword evidence="10" id="KW-0067">ATP-binding</keyword>
<keyword evidence="17" id="KW-1185">Reference proteome</keyword>
<dbReference type="PROSITE" id="PS50109">
    <property type="entry name" value="HIS_KIN"/>
    <property type="match status" value="1"/>
</dbReference>
<proteinExistence type="predicted"/>
<keyword evidence="12" id="KW-0902">Two-component regulatory system</keyword>
<dbReference type="PROSITE" id="PS51257">
    <property type="entry name" value="PROKAR_LIPOPROTEIN"/>
    <property type="match status" value="1"/>
</dbReference>